<dbReference type="Proteomes" id="UP000036045">
    <property type="component" value="Unassembled WGS sequence"/>
</dbReference>
<keyword evidence="5" id="KW-1185">Reference proteome</keyword>
<evidence type="ECO:0000256" key="2">
    <source>
        <dbReference type="SAM" id="MobiDB-lite"/>
    </source>
</evidence>
<dbReference type="NCBIfam" id="TIGR01554">
    <property type="entry name" value="major_cap_HK97"/>
    <property type="match status" value="1"/>
</dbReference>
<dbReference type="SUPFAM" id="SSF56563">
    <property type="entry name" value="Major capsid protein gp5"/>
    <property type="match status" value="1"/>
</dbReference>
<dbReference type="InterPro" id="IPR024455">
    <property type="entry name" value="Phage_capsid"/>
</dbReference>
<evidence type="ECO:0000313" key="4">
    <source>
        <dbReference type="EMBL" id="KLV27231.1"/>
    </source>
</evidence>
<gene>
    <name evidence="4" type="ORF">ABW02_06835</name>
</gene>
<feature type="region of interest" description="Disordered" evidence="2">
    <location>
        <begin position="49"/>
        <end position="113"/>
    </location>
</feature>
<dbReference type="OrthoDB" id="2175643at2"/>
<sequence>MKTRKLLLELQKRNNQRLTELRTKLEKNEVRAEDLETIQKEVQELADTAKEIADELANLDEDGEEGEGSFGEDGADTNNEENRDGEAGSDGSEGEEQSEGEGQEGDNGDGERNASISLEQRNAAMSQIGKALSTRGSKSTKRKEKEIRTAFANFVVGKINEAEARSLGIEAGNGSVTIPEVIASEIITYAQEENLLRKYGSVHRTKGNVKYPVLVKKAAANVNKKERTQEITETEIEFDEILLDPAEFDALATVTKKLMKMSGVNIEEIVVEELKKAYVEKETNYMFNGDDPGNVNPGALAKKAVPFYETEKVDLEAGGLASKLYQQLVKFKGQPVTAVLKKSMWIVNRAAFTALEGLVDANGRPLLYEAPDGMGYRLLGHKLDFTDAANTNDPAVPVFYFGDFASFHIQDVIGAMELQKLIEKYSGTNKIGFQVYNLLDGQLIYSPLEPTAYRYEVGATAPTEG</sequence>
<dbReference type="EMBL" id="LDPH01000004">
    <property type="protein sequence ID" value="KLV27231.1"/>
    <property type="molecule type" value="Genomic_DNA"/>
</dbReference>
<organism evidence="4 5">
    <name type="scientific">Niallia circulans</name>
    <name type="common">Bacillus circulans</name>
    <dbReference type="NCBI Taxonomy" id="1397"/>
    <lineage>
        <taxon>Bacteria</taxon>
        <taxon>Bacillati</taxon>
        <taxon>Bacillota</taxon>
        <taxon>Bacilli</taxon>
        <taxon>Bacillales</taxon>
        <taxon>Bacillaceae</taxon>
        <taxon>Niallia</taxon>
    </lineage>
</organism>
<dbReference type="PATRIC" id="fig|1397.4.peg.4042"/>
<reference evidence="4 5" key="1">
    <citation type="submission" date="2015-05" db="EMBL/GenBank/DDBJ databases">
        <title>Whole genome sequence and identification of bacterial endophytes from Costus igneus.</title>
        <authorList>
            <person name="Lee Y.P."/>
            <person name="Gan H.M."/>
            <person name="Eng W."/>
            <person name="Wheatley M.S."/>
            <person name="Caraballo A."/>
            <person name="Polter S."/>
            <person name="Savka M.A."/>
            <person name="Hudson A.O."/>
        </authorList>
    </citation>
    <scope>NUCLEOTIDE SEQUENCE [LARGE SCALE GENOMIC DNA]</scope>
    <source>
        <strain evidence="4 5">RIT379</strain>
    </source>
</reference>
<comment type="subcellular location">
    <subcellularLocation>
        <location evidence="1">Virion</location>
    </subcellularLocation>
</comment>
<dbReference type="RefSeq" id="WP_047941207.1">
    <property type="nucleotide sequence ID" value="NZ_LDPH01000004.1"/>
</dbReference>
<dbReference type="InterPro" id="IPR054612">
    <property type="entry name" value="Phage_capsid-like_C"/>
</dbReference>
<evidence type="ECO:0000256" key="1">
    <source>
        <dbReference type="ARBA" id="ARBA00004328"/>
    </source>
</evidence>
<evidence type="ECO:0000313" key="5">
    <source>
        <dbReference type="Proteomes" id="UP000036045"/>
    </source>
</evidence>
<name>A0A0J1IMM2_NIACI</name>
<dbReference type="Pfam" id="PF05065">
    <property type="entry name" value="Phage_capsid"/>
    <property type="match status" value="1"/>
</dbReference>
<evidence type="ECO:0000259" key="3">
    <source>
        <dbReference type="Pfam" id="PF05065"/>
    </source>
</evidence>
<feature type="compositionally biased region" description="Acidic residues" evidence="2">
    <location>
        <begin position="92"/>
        <end position="108"/>
    </location>
</feature>
<accession>A0A0J1IMM2</accession>
<proteinExistence type="predicted"/>
<feature type="compositionally biased region" description="Acidic residues" evidence="2">
    <location>
        <begin position="57"/>
        <end position="67"/>
    </location>
</feature>
<feature type="domain" description="Phage capsid-like C-terminal" evidence="3">
    <location>
        <begin position="174"/>
        <end position="445"/>
    </location>
</feature>
<dbReference type="AlphaFoldDB" id="A0A0J1IMM2"/>
<protein>
    <submittedName>
        <fullName evidence="4">Primosomal replication protein N</fullName>
    </submittedName>
</protein>
<comment type="caution">
    <text evidence="4">The sequence shown here is derived from an EMBL/GenBank/DDBJ whole genome shotgun (WGS) entry which is preliminary data.</text>
</comment>